<dbReference type="InterPro" id="IPR000620">
    <property type="entry name" value="EamA_dom"/>
</dbReference>
<dbReference type="Proteomes" id="UP000184447">
    <property type="component" value="Unassembled WGS sequence"/>
</dbReference>
<keyword evidence="2" id="KW-0812">Transmembrane</keyword>
<evidence type="ECO:0000313" key="4">
    <source>
        <dbReference type="EMBL" id="SHI02850.1"/>
    </source>
</evidence>
<feature type="transmembrane region" description="Helical" evidence="2">
    <location>
        <begin position="99"/>
        <end position="119"/>
    </location>
</feature>
<feature type="transmembrane region" description="Helical" evidence="2">
    <location>
        <begin position="253"/>
        <end position="272"/>
    </location>
</feature>
<feature type="transmembrane region" description="Helical" evidence="2">
    <location>
        <begin position="155"/>
        <end position="175"/>
    </location>
</feature>
<feature type="transmembrane region" description="Helical" evidence="2">
    <location>
        <begin position="125"/>
        <end position="143"/>
    </location>
</feature>
<keyword evidence="2" id="KW-1133">Transmembrane helix</keyword>
<dbReference type="STRING" id="1121316.SAMN02745207_03905"/>
<feature type="transmembrane region" description="Helical" evidence="2">
    <location>
        <begin position="72"/>
        <end position="92"/>
    </location>
</feature>
<feature type="domain" description="EamA" evidence="3">
    <location>
        <begin position="6"/>
        <end position="142"/>
    </location>
</feature>
<accession>A0A1M5XSR3</accession>
<keyword evidence="5" id="KW-1185">Reference proteome</keyword>
<dbReference type="AlphaFoldDB" id="A0A1M5XSR3"/>
<organism evidence="4 5">
    <name type="scientific">Clostridium grantii DSM 8605</name>
    <dbReference type="NCBI Taxonomy" id="1121316"/>
    <lineage>
        <taxon>Bacteria</taxon>
        <taxon>Bacillati</taxon>
        <taxon>Bacillota</taxon>
        <taxon>Clostridia</taxon>
        <taxon>Eubacteriales</taxon>
        <taxon>Clostridiaceae</taxon>
        <taxon>Clostridium</taxon>
    </lineage>
</organism>
<dbReference type="PANTHER" id="PTHR22911">
    <property type="entry name" value="ACYL-MALONYL CONDENSING ENZYME-RELATED"/>
    <property type="match status" value="1"/>
</dbReference>
<protein>
    <submittedName>
        <fullName evidence="4">Uncharacterized membrane protein</fullName>
    </submittedName>
</protein>
<feature type="transmembrane region" description="Helical" evidence="2">
    <location>
        <begin position="37"/>
        <end position="60"/>
    </location>
</feature>
<evidence type="ECO:0000313" key="5">
    <source>
        <dbReference type="Proteomes" id="UP000184447"/>
    </source>
</evidence>
<proteinExistence type="inferred from homology"/>
<evidence type="ECO:0000256" key="1">
    <source>
        <dbReference type="ARBA" id="ARBA00007362"/>
    </source>
</evidence>
<keyword evidence="2" id="KW-0472">Membrane</keyword>
<sequence length="296" mass="32276">MFVTHLGEIIALATALCWTITSLSFESAGKKIGTMSLNFIRLIIGFILISLYCYFTRGLILPIDASLHNWTWLGLSGLVGFVIGDLFLFQAFIELGARISMLVMASVPPITALMGYIFLDEKLTSLNFIGMFITIVGISIVVFQKSSKKIELVHPLRGLCFAFIGALGQSFGMILSKIGMDNMNAFAASQIRIIFALLGFSMLFFFLKKWKAVFKGVKNISAMKALTVGAIFGPFIGVSLSLMALNYTSAGNVSTITSIVPVLIIPFSVIIFKERVSLKEIAGSIITIFGVCTLFL</sequence>
<dbReference type="InterPro" id="IPR037185">
    <property type="entry name" value="EmrE-like"/>
</dbReference>
<dbReference type="SUPFAM" id="SSF103481">
    <property type="entry name" value="Multidrug resistance efflux transporter EmrE"/>
    <property type="match status" value="2"/>
</dbReference>
<dbReference type="EMBL" id="FQXM01000036">
    <property type="protein sequence ID" value="SHI02850.1"/>
    <property type="molecule type" value="Genomic_DNA"/>
</dbReference>
<dbReference type="RefSeq" id="WP_073340726.1">
    <property type="nucleotide sequence ID" value="NZ_FQXM01000036.1"/>
</dbReference>
<dbReference type="OrthoDB" id="161804at2"/>
<feature type="transmembrane region" description="Helical" evidence="2">
    <location>
        <begin position="6"/>
        <end position="25"/>
    </location>
</feature>
<reference evidence="4 5" key="1">
    <citation type="submission" date="2016-11" db="EMBL/GenBank/DDBJ databases">
        <authorList>
            <person name="Jaros S."/>
            <person name="Januszkiewicz K."/>
            <person name="Wedrychowicz H."/>
        </authorList>
    </citation>
    <scope>NUCLEOTIDE SEQUENCE [LARGE SCALE GENOMIC DNA]</scope>
    <source>
        <strain evidence="4 5">DSM 8605</strain>
    </source>
</reference>
<dbReference type="PANTHER" id="PTHR22911:SF137">
    <property type="entry name" value="SOLUTE CARRIER FAMILY 35 MEMBER G2-RELATED"/>
    <property type="match status" value="1"/>
</dbReference>
<feature type="transmembrane region" description="Helical" evidence="2">
    <location>
        <begin position="228"/>
        <end position="247"/>
    </location>
</feature>
<gene>
    <name evidence="4" type="ORF">SAMN02745207_03905</name>
</gene>
<comment type="similarity">
    <text evidence="1">Belongs to the EamA transporter family.</text>
</comment>
<dbReference type="Pfam" id="PF00892">
    <property type="entry name" value="EamA"/>
    <property type="match status" value="2"/>
</dbReference>
<evidence type="ECO:0000259" key="3">
    <source>
        <dbReference type="Pfam" id="PF00892"/>
    </source>
</evidence>
<dbReference type="GO" id="GO:0016020">
    <property type="term" value="C:membrane"/>
    <property type="evidence" value="ECO:0007669"/>
    <property type="project" value="InterPro"/>
</dbReference>
<name>A0A1M5XSR3_9CLOT</name>
<feature type="domain" description="EamA" evidence="3">
    <location>
        <begin position="157"/>
        <end position="295"/>
    </location>
</feature>
<evidence type="ECO:0000256" key="2">
    <source>
        <dbReference type="SAM" id="Phobius"/>
    </source>
</evidence>
<feature type="transmembrane region" description="Helical" evidence="2">
    <location>
        <begin position="187"/>
        <end position="207"/>
    </location>
</feature>